<dbReference type="EMBL" id="CM003374">
    <property type="protein sequence ID" value="KOM40781.1"/>
    <property type="molecule type" value="Genomic_DNA"/>
</dbReference>
<protein>
    <submittedName>
        <fullName evidence="1">Uncharacterized protein</fullName>
    </submittedName>
</protein>
<gene>
    <name evidence="1" type="ORF">LR48_Vigan04g097900</name>
</gene>
<dbReference type="Proteomes" id="UP000053144">
    <property type="component" value="Chromosome 4"/>
</dbReference>
<evidence type="ECO:0000313" key="2">
    <source>
        <dbReference type="Proteomes" id="UP000053144"/>
    </source>
</evidence>
<proteinExistence type="predicted"/>
<reference evidence="2" key="1">
    <citation type="journal article" date="2015" name="Proc. Natl. Acad. Sci. U.S.A.">
        <title>Genome sequencing of adzuki bean (Vigna angularis) provides insight into high starch and low fat accumulation and domestication.</title>
        <authorList>
            <person name="Yang K."/>
            <person name="Tian Z."/>
            <person name="Chen C."/>
            <person name="Luo L."/>
            <person name="Zhao B."/>
            <person name="Wang Z."/>
            <person name="Yu L."/>
            <person name="Li Y."/>
            <person name="Sun Y."/>
            <person name="Li W."/>
            <person name="Chen Y."/>
            <person name="Li Y."/>
            <person name="Zhang Y."/>
            <person name="Ai D."/>
            <person name="Zhao J."/>
            <person name="Shang C."/>
            <person name="Ma Y."/>
            <person name="Wu B."/>
            <person name="Wang M."/>
            <person name="Gao L."/>
            <person name="Sun D."/>
            <person name="Zhang P."/>
            <person name="Guo F."/>
            <person name="Wang W."/>
            <person name="Li Y."/>
            <person name="Wang J."/>
            <person name="Varshney R.K."/>
            <person name="Wang J."/>
            <person name="Ling H.Q."/>
            <person name="Wan P."/>
        </authorList>
    </citation>
    <scope>NUCLEOTIDE SEQUENCE</scope>
    <source>
        <strain evidence="2">cv. Jingnong 6</strain>
    </source>
</reference>
<accession>A0A0L9UDI1</accession>
<name>A0A0L9UDI1_PHAAN</name>
<dbReference type="Gramene" id="KOM40781">
    <property type="protein sequence ID" value="KOM40781"/>
    <property type="gene ID" value="LR48_Vigan04g097900"/>
</dbReference>
<dbReference type="AlphaFoldDB" id="A0A0L9UDI1"/>
<evidence type="ECO:0000313" key="1">
    <source>
        <dbReference type="EMBL" id="KOM40781.1"/>
    </source>
</evidence>
<organism evidence="1 2">
    <name type="scientific">Phaseolus angularis</name>
    <name type="common">Azuki bean</name>
    <name type="synonym">Vigna angularis</name>
    <dbReference type="NCBI Taxonomy" id="3914"/>
    <lineage>
        <taxon>Eukaryota</taxon>
        <taxon>Viridiplantae</taxon>
        <taxon>Streptophyta</taxon>
        <taxon>Embryophyta</taxon>
        <taxon>Tracheophyta</taxon>
        <taxon>Spermatophyta</taxon>
        <taxon>Magnoliopsida</taxon>
        <taxon>eudicotyledons</taxon>
        <taxon>Gunneridae</taxon>
        <taxon>Pentapetalae</taxon>
        <taxon>rosids</taxon>
        <taxon>fabids</taxon>
        <taxon>Fabales</taxon>
        <taxon>Fabaceae</taxon>
        <taxon>Papilionoideae</taxon>
        <taxon>50 kb inversion clade</taxon>
        <taxon>NPAAA clade</taxon>
        <taxon>indigoferoid/millettioid clade</taxon>
        <taxon>Phaseoleae</taxon>
        <taxon>Vigna</taxon>
    </lineage>
</organism>
<sequence>MHTCSYPHRVEEAIPTQEVDHEVPGITSVVGVEPNTALLGTEYSFKHAYSSSTTLFFMPSTSSTIHKYKNNGFSTAINEQPIQVKKTSPKATDENLSKTSVCEQATDSINGGKNCFLSQVEEEEKEIKEKIVHQDLKCEDEEFKPGKSVKYRNRLWVVKEIKVNGVIEIQAPYSRSVKKVDQKLLNISWCDESKRNTNIKASN</sequence>